<sequence length="913" mass="105529">MKQSLASRRNSSEPQLSNLKNPITIVIPNVYPALLSNVATVFMKYVPVASYIKDSIKYTNCFRGSDAVETLKLIIRTSDRNLALLLGRALGNQNFFHDVTYNHFLRDNPNELYQFSNAIADLSIPAAVNENLYNIKEETSEDDNALQEKKEKVIENAKKSEINTVPHGVYTLLTRCYSPTCSEGNMCYSISCPRRLEQQNLLNHVARTTALAEKIMNKSSNNNSENQYWSTVMSKNIVNSVSDTERKRQEVIFELIKTEKEYVEDLELIQQLYMQKLRYSNILEEENRESFISRAFINIPEIYTVNSNFYRLLHLRQQKEPIISRIGDIFLACIKDFECYIEYGYKQIYGKYIVETEKLKNPTFKYFLKECERHPRSRKLPIQSFLARPTTRIGRYPLLIEAILKRTPESNPDYKDLNEVIIILKRILNQINEKAGIAQNNLKLNQLNYQLVFNSGEWYDLKLLAPERKLIREGSFNIRISGYETELYVFLFDHMLVLSKRKKNGLYKVYKAPIPLETLIINDKMLTGRRSSSIFVSKANSDRNSISSVKSASSTNLNFQYQEVNKYPLTLIQLGRSGGMYVLYAMSFADRKAWKDAIEKQKAIVQEKTRIYDIISIGASSCFTVSNRAICALPYNDNLVIGSDNGLYIGPADGSGNFEKILSLPKINQIDILPDFEFFVILSDKSVYVYSTALFNQKDGSSSMVENEKKLCSNITFFKIGLCLGRYLICCVKSSTSASTIRTFEYTHGSSKNRRLMKLLKSNNSKDRLKLYKEFYIQDECNSIYFLRSKICISGSKTFQVIDLENLLTQDLLDFTDPSFEFMKRKDIITRPISIFRVMNDFYLLCFSNFALFIDRLGRRARPNRIIYWLGVPTVFTIHGQFLFAFEPEFIEIRSLETCEVVQIIPCHKLKNL</sequence>
<feature type="non-terminal residue" evidence="7">
    <location>
        <position position="913"/>
    </location>
</feature>
<feature type="domain" description="PH" evidence="4">
    <location>
        <begin position="469"/>
        <end position="603"/>
    </location>
</feature>
<dbReference type="SMART" id="SM00325">
    <property type="entry name" value="RhoGEF"/>
    <property type="match status" value="1"/>
</dbReference>
<feature type="domain" description="CNH" evidence="6">
    <location>
        <begin position="626"/>
        <end position="913"/>
    </location>
</feature>
<evidence type="ECO:0000313" key="7">
    <source>
        <dbReference type="EMBL" id="ORY55349.1"/>
    </source>
</evidence>
<dbReference type="PROSITE" id="PS50003">
    <property type="entry name" value="PH_DOMAIN"/>
    <property type="match status" value="1"/>
</dbReference>
<dbReference type="Gene3D" id="2.30.29.30">
    <property type="entry name" value="Pleckstrin-homology domain (PH domain)/Phosphotyrosine-binding domain (PTB)"/>
    <property type="match status" value="1"/>
</dbReference>
<dbReference type="InterPro" id="IPR036388">
    <property type="entry name" value="WH-like_DNA-bd_sf"/>
</dbReference>
<dbReference type="Pfam" id="PF00780">
    <property type="entry name" value="CNH"/>
    <property type="match status" value="1"/>
</dbReference>
<dbReference type="SMART" id="SM00233">
    <property type="entry name" value="PH"/>
    <property type="match status" value="1"/>
</dbReference>
<dbReference type="AlphaFoldDB" id="A0A1Y2D7W2"/>
<keyword evidence="3" id="KW-1133">Transmembrane helix</keyword>
<feature type="transmembrane region" description="Helical" evidence="3">
    <location>
        <begin position="866"/>
        <end position="886"/>
    </location>
</feature>
<protein>
    <recommendedName>
        <fullName evidence="9">CNH-domain-containing protein</fullName>
    </recommendedName>
</protein>
<dbReference type="InterPro" id="IPR000219">
    <property type="entry name" value="DH_dom"/>
</dbReference>
<organism evidence="7 8">
    <name type="scientific">Neocallimastix californiae</name>
    <dbReference type="NCBI Taxonomy" id="1754190"/>
    <lineage>
        <taxon>Eukaryota</taxon>
        <taxon>Fungi</taxon>
        <taxon>Fungi incertae sedis</taxon>
        <taxon>Chytridiomycota</taxon>
        <taxon>Chytridiomycota incertae sedis</taxon>
        <taxon>Neocallimastigomycetes</taxon>
        <taxon>Neocallimastigales</taxon>
        <taxon>Neocallimastigaceae</taxon>
        <taxon>Neocallimastix</taxon>
    </lineage>
</organism>
<dbReference type="InterPro" id="IPR011993">
    <property type="entry name" value="PH-like_dom_sf"/>
</dbReference>
<dbReference type="InterPro" id="IPR036390">
    <property type="entry name" value="WH_DNA-bd_sf"/>
</dbReference>
<dbReference type="PANTHER" id="PTHR46572:SF2">
    <property type="entry name" value="RHO1 GDP-GTP EXCHANGE PROTEIN 1-RELATED"/>
    <property type="match status" value="1"/>
</dbReference>
<dbReference type="InterPro" id="IPR052233">
    <property type="entry name" value="Rho-type_GEFs"/>
</dbReference>
<dbReference type="EMBL" id="MCOG01000078">
    <property type="protein sequence ID" value="ORY55349.1"/>
    <property type="molecule type" value="Genomic_DNA"/>
</dbReference>
<comment type="caution">
    <text evidence="7">The sequence shown here is derived from an EMBL/GenBank/DDBJ whole genome shotgun (WGS) entry which is preliminary data.</text>
</comment>
<dbReference type="OrthoDB" id="2272012at2759"/>
<dbReference type="Pfam" id="PF00621">
    <property type="entry name" value="RhoGEF"/>
    <property type="match status" value="1"/>
</dbReference>
<dbReference type="InterPro" id="IPR041675">
    <property type="entry name" value="PH_5"/>
</dbReference>
<feature type="transmembrane region" description="Helical" evidence="3">
    <location>
        <begin position="834"/>
        <end position="854"/>
    </location>
</feature>
<reference evidence="7 8" key="1">
    <citation type="submission" date="2016-08" db="EMBL/GenBank/DDBJ databases">
        <title>A Parts List for Fungal Cellulosomes Revealed by Comparative Genomics.</title>
        <authorList>
            <consortium name="DOE Joint Genome Institute"/>
            <person name="Haitjema C.H."/>
            <person name="Gilmore S.P."/>
            <person name="Henske J.K."/>
            <person name="Solomon K.V."/>
            <person name="De Groot R."/>
            <person name="Kuo A."/>
            <person name="Mondo S.J."/>
            <person name="Salamov A.A."/>
            <person name="Labutti K."/>
            <person name="Zhao Z."/>
            <person name="Chiniquy J."/>
            <person name="Barry K."/>
            <person name="Brewer H.M."/>
            <person name="Purvine S.O."/>
            <person name="Wright A.T."/>
            <person name="Boxma B."/>
            <person name="Van Alen T."/>
            <person name="Hackstein J.H."/>
            <person name="Baker S.E."/>
            <person name="Grigoriev I.V."/>
            <person name="O'Malley M.A."/>
        </authorList>
    </citation>
    <scope>NUCLEOTIDE SEQUENCE [LARGE SCALE GENOMIC DNA]</scope>
    <source>
        <strain evidence="7 8">G1</strain>
    </source>
</reference>
<evidence type="ECO:0000256" key="2">
    <source>
        <dbReference type="ARBA" id="ARBA00022658"/>
    </source>
</evidence>
<accession>A0A1Y2D7W2</accession>
<evidence type="ECO:0000259" key="4">
    <source>
        <dbReference type="PROSITE" id="PS50003"/>
    </source>
</evidence>
<feature type="domain" description="DH" evidence="5">
    <location>
        <begin position="247"/>
        <end position="434"/>
    </location>
</feature>
<evidence type="ECO:0000256" key="3">
    <source>
        <dbReference type="SAM" id="Phobius"/>
    </source>
</evidence>
<evidence type="ECO:0008006" key="9">
    <source>
        <dbReference type="Google" id="ProtNLM"/>
    </source>
</evidence>
<evidence type="ECO:0000313" key="8">
    <source>
        <dbReference type="Proteomes" id="UP000193920"/>
    </source>
</evidence>
<evidence type="ECO:0000259" key="5">
    <source>
        <dbReference type="PROSITE" id="PS50010"/>
    </source>
</evidence>
<dbReference type="SUPFAM" id="SSF48065">
    <property type="entry name" value="DBL homology domain (DH-domain)"/>
    <property type="match status" value="1"/>
</dbReference>
<dbReference type="Pfam" id="PF00610">
    <property type="entry name" value="DEP"/>
    <property type="match status" value="1"/>
</dbReference>
<name>A0A1Y2D7W2_9FUNG</name>
<dbReference type="InterPro" id="IPR001849">
    <property type="entry name" value="PH_domain"/>
</dbReference>
<dbReference type="CDD" id="cd00160">
    <property type="entry name" value="RhoGEF"/>
    <property type="match status" value="1"/>
</dbReference>
<keyword evidence="8" id="KW-1185">Reference proteome</keyword>
<dbReference type="PROSITE" id="PS50010">
    <property type="entry name" value="DH_2"/>
    <property type="match status" value="1"/>
</dbReference>
<keyword evidence="3" id="KW-0472">Membrane</keyword>
<dbReference type="InterPro" id="IPR001180">
    <property type="entry name" value="CNH_dom"/>
</dbReference>
<dbReference type="InterPro" id="IPR035899">
    <property type="entry name" value="DBL_dom_sf"/>
</dbReference>
<proteinExistence type="predicted"/>
<dbReference type="InterPro" id="IPR000591">
    <property type="entry name" value="DEP_dom"/>
</dbReference>
<keyword evidence="1" id="KW-0597">Phosphoprotein</keyword>
<keyword evidence="2" id="KW-0344">Guanine-nucleotide releasing factor</keyword>
<dbReference type="GO" id="GO:0005085">
    <property type="term" value="F:guanyl-nucleotide exchange factor activity"/>
    <property type="evidence" value="ECO:0007669"/>
    <property type="project" value="UniProtKB-KW"/>
</dbReference>
<dbReference type="SMART" id="SM00049">
    <property type="entry name" value="DEP"/>
    <property type="match status" value="1"/>
</dbReference>
<dbReference type="InterPro" id="IPR036322">
    <property type="entry name" value="WD40_repeat_dom_sf"/>
</dbReference>
<dbReference type="PROSITE" id="PS50219">
    <property type="entry name" value="CNH"/>
    <property type="match status" value="1"/>
</dbReference>
<dbReference type="STRING" id="1754190.A0A1Y2D7W2"/>
<dbReference type="GO" id="GO:0035556">
    <property type="term" value="P:intracellular signal transduction"/>
    <property type="evidence" value="ECO:0007669"/>
    <property type="project" value="InterPro"/>
</dbReference>
<keyword evidence="3" id="KW-0812">Transmembrane</keyword>
<dbReference type="SUPFAM" id="SSF50729">
    <property type="entry name" value="PH domain-like"/>
    <property type="match status" value="1"/>
</dbReference>
<evidence type="ECO:0000259" key="6">
    <source>
        <dbReference type="PROSITE" id="PS50219"/>
    </source>
</evidence>
<dbReference type="SUPFAM" id="SSF46785">
    <property type="entry name" value="Winged helix' DNA-binding domain"/>
    <property type="match status" value="1"/>
</dbReference>
<dbReference type="Pfam" id="PF15405">
    <property type="entry name" value="PH_5"/>
    <property type="match status" value="1"/>
</dbReference>
<dbReference type="PANTHER" id="PTHR46572">
    <property type="entry name" value="RHO1 GDP-GTP EXCHANGE PROTEIN 1-RELATED"/>
    <property type="match status" value="1"/>
</dbReference>
<dbReference type="SMART" id="SM00036">
    <property type="entry name" value="CNH"/>
    <property type="match status" value="1"/>
</dbReference>
<dbReference type="Gene3D" id="1.20.900.10">
    <property type="entry name" value="Dbl homology (DH) domain"/>
    <property type="match status" value="1"/>
</dbReference>
<evidence type="ECO:0000256" key="1">
    <source>
        <dbReference type="ARBA" id="ARBA00022553"/>
    </source>
</evidence>
<gene>
    <name evidence="7" type="ORF">LY90DRAFT_411290</name>
</gene>
<dbReference type="SUPFAM" id="SSF50978">
    <property type="entry name" value="WD40 repeat-like"/>
    <property type="match status" value="1"/>
</dbReference>
<dbReference type="Proteomes" id="UP000193920">
    <property type="component" value="Unassembled WGS sequence"/>
</dbReference>
<dbReference type="Gene3D" id="1.10.10.10">
    <property type="entry name" value="Winged helix-like DNA-binding domain superfamily/Winged helix DNA-binding domain"/>
    <property type="match status" value="1"/>
</dbReference>